<gene>
    <name evidence="2" type="ORF">CLAFUR5_04472</name>
</gene>
<dbReference type="OrthoDB" id="3642813at2759"/>
<feature type="region of interest" description="Disordered" evidence="1">
    <location>
        <begin position="25"/>
        <end position="62"/>
    </location>
</feature>
<dbReference type="Proteomes" id="UP000756132">
    <property type="component" value="Chromosome 4"/>
</dbReference>
<proteinExistence type="predicted"/>
<dbReference type="EMBL" id="CP090166">
    <property type="protein sequence ID" value="UJO17026.1"/>
    <property type="molecule type" value="Genomic_DNA"/>
</dbReference>
<sequence>MASERRSSTFLSLAPQNYSTWTAPKTEAAVESPAASTSPATKPVLVEPVVKSQRSDSASSDSWRMAQFLSNSSSAEFISKGMWGIGWIRCENGSSGKGKGLSNE</sequence>
<evidence type="ECO:0000313" key="2">
    <source>
        <dbReference type="EMBL" id="UJO17026.1"/>
    </source>
</evidence>
<dbReference type="OMA" id="FISKGMW"/>
<dbReference type="GeneID" id="71984350"/>
<reference evidence="2" key="2">
    <citation type="journal article" date="2022" name="Microb. Genom.">
        <title>A chromosome-scale genome assembly of the tomato pathogen Cladosporium fulvum reveals a compartmentalized genome architecture and the presence of a dispensable chromosome.</title>
        <authorList>
            <person name="Zaccaron A.Z."/>
            <person name="Chen L.H."/>
            <person name="Samaras A."/>
            <person name="Stergiopoulos I."/>
        </authorList>
    </citation>
    <scope>NUCLEOTIDE SEQUENCE</scope>
    <source>
        <strain evidence="2">Race5_Kim</strain>
    </source>
</reference>
<organism evidence="2 3">
    <name type="scientific">Passalora fulva</name>
    <name type="common">Tomato leaf mold</name>
    <name type="synonym">Cladosporium fulvum</name>
    <dbReference type="NCBI Taxonomy" id="5499"/>
    <lineage>
        <taxon>Eukaryota</taxon>
        <taxon>Fungi</taxon>
        <taxon>Dikarya</taxon>
        <taxon>Ascomycota</taxon>
        <taxon>Pezizomycotina</taxon>
        <taxon>Dothideomycetes</taxon>
        <taxon>Dothideomycetidae</taxon>
        <taxon>Mycosphaerellales</taxon>
        <taxon>Mycosphaerellaceae</taxon>
        <taxon>Fulvia</taxon>
    </lineage>
</organism>
<dbReference type="AlphaFoldDB" id="A0A9Q8P8L7"/>
<name>A0A9Q8P8L7_PASFU</name>
<dbReference type="RefSeq" id="XP_047761392.1">
    <property type="nucleotide sequence ID" value="XM_047903620.1"/>
</dbReference>
<protein>
    <submittedName>
        <fullName evidence="2">Uncharacterized protein</fullName>
    </submittedName>
</protein>
<evidence type="ECO:0000256" key="1">
    <source>
        <dbReference type="SAM" id="MobiDB-lite"/>
    </source>
</evidence>
<reference evidence="2" key="1">
    <citation type="submission" date="2021-12" db="EMBL/GenBank/DDBJ databases">
        <authorList>
            <person name="Zaccaron A."/>
            <person name="Stergiopoulos I."/>
        </authorList>
    </citation>
    <scope>NUCLEOTIDE SEQUENCE</scope>
    <source>
        <strain evidence="2">Race5_Kim</strain>
    </source>
</reference>
<dbReference type="KEGG" id="ffu:CLAFUR5_04472"/>
<keyword evidence="3" id="KW-1185">Reference proteome</keyword>
<accession>A0A9Q8P8L7</accession>
<evidence type="ECO:0000313" key="3">
    <source>
        <dbReference type="Proteomes" id="UP000756132"/>
    </source>
</evidence>